<dbReference type="Proteomes" id="UP000242415">
    <property type="component" value="Unassembled WGS sequence"/>
</dbReference>
<evidence type="ECO:0000313" key="4">
    <source>
        <dbReference type="Proteomes" id="UP000242415"/>
    </source>
</evidence>
<name>A0A1H3JCQ5_9ACTN</name>
<dbReference type="RefSeq" id="WP_091552742.1">
    <property type="nucleotide sequence ID" value="NZ_FNPH01000002.1"/>
</dbReference>
<keyword evidence="1" id="KW-0472">Membrane</keyword>
<evidence type="ECO:0000256" key="1">
    <source>
        <dbReference type="SAM" id="Phobius"/>
    </source>
</evidence>
<sequence length="161" mass="16435">MRGIRRTSLLLTVAAVPVAALWGPAPARAADVFVEVNPSTVEAGYLVGIRASCPTNTEPATVESDAFGSVTVRPQYDLLTAAATVPQDRRARSYRVRLACPGGRAATTTLRVVSGIRPSRGPATGFGGAAGGDGDRLLVGGGLAAIAVGLALGLRARARRT</sequence>
<gene>
    <name evidence="3" type="ORF">SAMN05444365_10227</name>
</gene>
<protein>
    <recommendedName>
        <fullName evidence="5">MYXO-CTERM domain-containing protein</fullName>
    </recommendedName>
</protein>
<evidence type="ECO:0008006" key="5">
    <source>
        <dbReference type="Google" id="ProtNLM"/>
    </source>
</evidence>
<keyword evidence="1" id="KW-1133">Transmembrane helix</keyword>
<feature type="transmembrane region" description="Helical" evidence="1">
    <location>
        <begin position="137"/>
        <end position="154"/>
    </location>
</feature>
<feature type="signal peptide" evidence="2">
    <location>
        <begin position="1"/>
        <end position="29"/>
    </location>
</feature>
<accession>A0A1H3JCQ5</accession>
<keyword evidence="2" id="KW-0732">Signal</keyword>
<dbReference type="EMBL" id="FNPH01000002">
    <property type="protein sequence ID" value="SDY36984.1"/>
    <property type="molecule type" value="Genomic_DNA"/>
</dbReference>
<evidence type="ECO:0000256" key="2">
    <source>
        <dbReference type="SAM" id="SignalP"/>
    </source>
</evidence>
<dbReference type="AlphaFoldDB" id="A0A1H3JCQ5"/>
<dbReference type="OrthoDB" id="3404888at2"/>
<reference evidence="4" key="1">
    <citation type="submission" date="2016-10" db="EMBL/GenBank/DDBJ databases">
        <authorList>
            <person name="Varghese N."/>
            <person name="Submissions S."/>
        </authorList>
    </citation>
    <scope>NUCLEOTIDE SEQUENCE [LARGE SCALE GENOMIC DNA]</scope>
    <source>
        <strain evidence="4">DSM 45245</strain>
    </source>
</reference>
<keyword evidence="4" id="KW-1185">Reference proteome</keyword>
<evidence type="ECO:0000313" key="3">
    <source>
        <dbReference type="EMBL" id="SDY36984.1"/>
    </source>
</evidence>
<feature type="chain" id="PRO_5017399224" description="MYXO-CTERM domain-containing protein" evidence="2">
    <location>
        <begin position="30"/>
        <end position="161"/>
    </location>
</feature>
<organism evidence="3 4">
    <name type="scientific">Micromonospora pattaloongensis</name>
    <dbReference type="NCBI Taxonomy" id="405436"/>
    <lineage>
        <taxon>Bacteria</taxon>
        <taxon>Bacillati</taxon>
        <taxon>Actinomycetota</taxon>
        <taxon>Actinomycetes</taxon>
        <taxon>Micromonosporales</taxon>
        <taxon>Micromonosporaceae</taxon>
        <taxon>Micromonospora</taxon>
    </lineage>
</organism>
<dbReference type="STRING" id="405436.SAMN05444365_10227"/>
<keyword evidence="1" id="KW-0812">Transmembrane</keyword>
<proteinExistence type="predicted"/>